<keyword evidence="1" id="KW-0812">Transmembrane</keyword>
<dbReference type="EMBL" id="PDEP01000004">
    <property type="protein sequence ID" value="PEN07933.1"/>
    <property type="molecule type" value="Genomic_DNA"/>
</dbReference>
<gene>
    <name evidence="2" type="ORF">CRI93_05670</name>
</gene>
<name>A0A2H3NQI6_9BACT</name>
<protein>
    <recommendedName>
        <fullName evidence="4">Sodium-translocating pyrophosphatase</fullName>
    </recommendedName>
</protein>
<evidence type="ECO:0000313" key="3">
    <source>
        <dbReference type="Proteomes" id="UP000221024"/>
    </source>
</evidence>
<dbReference type="Proteomes" id="UP000221024">
    <property type="component" value="Unassembled WGS sequence"/>
</dbReference>
<evidence type="ECO:0008006" key="4">
    <source>
        <dbReference type="Google" id="ProtNLM"/>
    </source>
</evidence>
<feature type="transmembrane region" description="Helical" evidence="1">
    <location>
        <begin position="6"/>
        <end position="26"/>
    </location>
</feature>
<proteinExistence type="predicted"/>
<feature type="transmembrane region" description="Helical" evidence="1">
    <location>
        <begin position="47"/>
        <end position="69"/>
    </location>
</feature>
<dbReference type="AlphaFoldDB" id="A0A2H3NQI6"/>
<dbReference type="OrthoDB" id="9872218at2"/>
<organism evidence="2 3">
    <name type="scientific">Longimonas halophila</name>
    <dbReference type="NCBI Taxonomy" id="1469170"/>
    <lineage>
        <taxon>Bacteria</taxon>
        <taxon>Pseudomonadati</taxon>
        <taxon>Rhodothermota</taxon>
        <taxon>Rhodothermia</taxon>
        <taxon>Rhodothermales</taxon>
        <taxon>Salisaetaceae</taxon>
        <taxon>Longimonas</taxon>
    </lineage>
</organism>
<dbReference type="RefSeq" id="WP_098061656.1">
    <property type="nucleotide sequence ID" value="NZ_PDEP01000004.1"/>
</dbReference>
<accession>A0A2H3NQI6</accession>
<reference evidence="2 3" key="1">
    <citation type="submission" date="2017-10" db="EMBL/GenBank/DDBJ databases">
        <title>Draft genome of Longimonas halophila.</title>
        <authorList>
            <person name="Goh K.M."/>
            <person name="Shamsir M.S."/>
            <person name="Lim S.W."/>
        </authorList>
    </citation>
    <scope>NUCLEOTIDE SEQUENCE [LARGE SCALE GENOMIC DNA]</scope>
    <source>
        <strain evidence="2 3">KCTC 42399</strain>
    </source>
</reference>
<evidence type="ECO:0000313" key="2">
    <source>
        <dbReference type="EMBL" id="PEN07933.1"/>
    </source>
</evidence>
<sequence length="139" mass="14495">MVLTVIFLGTLLIFFGSITIMARGDIKSMGRQGPARVAEHLQSRNRVVIGVVAAILVGIALLEVLIPVVHQGLADLQYEVGYFLNASPTAVITLGSGGGISWGLYLTILLATVLGVLGGSIWACKSYGATQGIESGQLV</sequence>
<feature type="transmembrane region" description="Helical" evidence="1">
    <location>
        <begin position="102"/>
        <end position="124"/>
    </location>
</feature>
<keyword evidence="1" id="KW-0472">Membrane</keyword>
<evidence type="ECO:0000256" key="1">
    <source>
        <dbReference type="SAM" id="Phobius"/>
    </source>
</evidence>
<comment type="caution">
    <text evidence="2">The sequence shown here is derived from an EMBL/GenBank/DDBJ whole genome shotgun (WGS) entry which is preliminary data.</text>
</comment>
<keyword evidence="3" id="KW-1185">Reference proteome</keyword>
<keyword evidence="1" id="KW-1133">Transmembrane helix</keyword>